<proteinExistence type="predicted"/>
<sequence length="281" mass="30079">MIETLKDMKRGKDKYEPSLEKTATQILHHIEDKDSEDSLESTRARVLANARTIYGPTRHLDTLTFAPTSSRKIGAAIVEHCPTGRSYIHCSSAKEETRLGAMEHLLVITEDILQRLIDAEGITSCGWLPNTPAAQQAAISAHVGQGIPGMNGIGVGGNLGGMVMPGSVAGSAAGSVPASRRSSVQPPEGTPTHQPPHQSTHQPPPFPPTHPTIPYSSSEGMFPKPAPPVPLQRNHSDLVYQPQSLQPIARVNSETMHAPKPMPVGRGPGYGRVQWNLGSES</sequence>
<dbReference type="OrthoDB" id="3685058at2759"/>
<name>A0A9P4MRR8_9PLEO</name>
<feature type="compositionally biased region" description="Low complexity" evidence="1">
    <location>
        <begin position="169"/>
        <end position="201"/>
    </location>
</feature>
<feature type="region of interest" description="Disordered" evidence="1">
    <location>
        <begin position="256"/>
        <end position="281"/>
    </location>
</feature>
<dbReference type="AlphaFoldDB" id="A0A9P4MRR8"/>
<protein>
    <submittedName>
        <fullName evidence="2">Uncharacterized protein</fullName>
    </submittedName>
</protein>
<evidence type="ECO:0000256" key="1">
    <source>
        <dbReference type="SAM" id="MobiDB-lite"/>
    </source>
</evidence>
<feature type="region of interest" description="Disordered" evidence="1">
    <location>
        <begin position="169"/>
        <end position="234"/>
    </location>
</feature>
<gene>
    <name evidence="2" type="ORF">GQ43DRAFT_82708</name>
</gene>
<dbReference type="Proteomes" id="UP000799536">
    <property type="component" value="Unassembled WGS sequence"/>
</dbReference>
<keyword evidence="3" id="KW-1185">Reference proteome</keyword>
<evidence type="ECO:0000313" key="3">
    <source>
        <dbReference type="Proteomes" id="UP000799536"/>
    </source>
</evidence>
<feature type="compositionally biased region" description="Pro residues" evidence="1">
    <location>
        <begin position="202"/>
        <end position="211"/>
    </location>
</feature>
<dbReference type="EMBL" id="ML994033">
    <property type="protein sequence ID" value="KAF2200212.1"/>
    <property type="molecule type" value="Genomic_DNA"/>
</dbReference>
<comment type="caution">
    <text evidence="2">The sequence shown here is derived from an EMBL/GenBank/DDBJ whole genome shotgun (WGS) entry which is preliminary data.</text>
</comment>
<accession>A0A9P4MRR8</accession>
<reference evidence="2" key="1">
    <citation type="journal article" date="2020" name="Stud. Mycol.">
        <title>101 Dothideomycetes genomes: a test case for predicting lifestyles and emergence of pathogens.</title>
        <authorList>
            <person name="Haridas S."/>
            <person name="Albert R."/>
            <person name="Binder M."/>
            <person name="Bloem J."/>
            <person name="Labutti K."/>
            <person name="Salamov A."/>
            <person name="Andreopoulos B."/>
            <person name="Baker S."/>
            <person name="Barry K."/>
            <person name="Bills G."/>
            <person name="Bluhm B."/>
            <person name="Cannon C."/>
            <person name="Castanera R."/>
            <person name="Culley D."/>
            <person name="Daum C."/>
            <person name="Ezra D."/>
            <person name="Gonzalez J."/>
            <person name="Henrissat B."/>
            <person name="Kuo A."/>
            <person name="Liang C."/>
            <person name="Lipzen A."/>
            <person name="Lutzoni F."/>
            <person name="Magnuson J."/>
            <person name="Mondo S."/>
            <person name="Nolan M."/>
            <person name="Ohm R."/>
            <person name="Pangilinan J."/>
            <person name="Park H.-J."/>
            <person name="Ramirez L."/>
            <person name="Alfaro M."/>
            <person name="Sun H."/>
            <person name="Tritt A."/>
            <person name="Yoshinaga Y."/>
            <person name="Zwiers L.-H."/>
            <person name="Turgeon B."/>
            <person name="Goodwin S."/>
            <person name="Spatafora J."/>
            <person name="Crous P."/>
            <person name="Grigoriev I."/>
        </authorList>
    </citation>
    <scope>NUCLEOTIDE SEQUENCE</scope>
    <source>
        <strain evidence="2">ATCC 74209</strain>
    </source>
</reference>
<organism evidence="2 3">
    <name type="scientific">Delitschia confertaspora ATCC 74209</name>
    <dbReference type="NCBI Taxonomy" id="1513339"/>
    <lineage>
        <taxon>Eukaryota</taxon>
        <taxon>Fungi</taxon>
        <taxon>Dikarya</taxon>
        <taxon>Ascomycota</taxon>
        <taxon>Pezizomycotina</taxon>
        <taxon>Dothideomycetes</taxon>
        <taxon>Pleosporomycetidae</taxon>
        <taxon>Pleosporales</taxon>
        <taxon>Delitschiaceae</taxon>
        <taxon>Delitschia</taxon>
    </lineage>
</organism>
<evidence type="ECO:0000313" key="2">
    <source>
        <dbReference type="EMBL" id="KAF2200212.1"/>
    </source>
</evidence>